<dbReference type="Proteomes" id="UP000037751">
    <property type="component" value="Unassembled WGS sequence"/>
</dbReference>
<feature type="transmembrane region" description="Helical" evidence="6">
    <location>
        <begin position="91"/>
        <end position="124"/>
    </location>
</feature>
<feature type="transmembrane region" description="Helical" evidence="6">
    <location>
        <begin position="346"/>
        <end position="366"/>
    </location>
</feature>
<evidence type="ECO:0000259" key="7">
    <source>
        <dbReference type="PROSITE" id="PS50850"/>
    </source>
</evidence>
<keyword evidence="8" id="KW-0762">Sugar transport</keyword>
<dbReference type="GO" id="GO:0016020">
    <property type="term" value="C:membrane"/>
    <property type="evidence" value="ECO:0007669"/>
    <property type="project" value="UniProtKB-SubCell"/>
</dbReference>
<feature type="transmembrane region" description="Helical" evidence="6">
    <location>
        <begin position="321"/>
        <end position="339"/>
    </location>
</feature>
<dbReference type="InterPro" id="IPR011701">
    <property type="entry name" value="MFS"/>
</dbReference>
<comment type="caution">
    <text evidence="8">The sequence shown here is derived from an EMBL/GenBank/DDBJ whole genome shotgun (WGS) entry which is preliminary data.</text>
</comment>
<evidence type="ECO:0000313" key="8">
    <source>
        <dbReference type="EMBL" id="KOS16296.1"/>
    </source>
</evidence>
<feature type="transmembrane region" description="Helical" evidence="6">
    <location>
        <begin position="179"/>
        <end position="200"/>
    </location>
</feature>
<evidence type="ECO:0000313" key="9">
    <source>
        <dbReference type="Proteomes" id="UP000037751"/>
    </source>
</evidence>
<dbReference type="RefSeq" id="XP_017993928.1">
    <property type="nucleotide sequence ID" value="XM_018138070.1"/>
</dbReference>
<reference evidence="8 9" key="1">
    <citation type="submission" date="2015-07" db="EMBL/GenBank/DDBJ databases">
        <title>Draft Genome Sequence of Malassezia furfur CBS1878 and Malassezia pachydermatis CBS1879.</title>
        <authorList>
            <person name="Triana S."/>
            <person name="Ohm R."/>
            <person name="Gonzalez A."/>
            <person name="DeCock H."/>
            <person name="Restrepo S."/>
            <person name="Celis A."/>
        </authorList>
    </citation>
    <scope>NUCLEOTIDE SEQUENCE [LARGE SCALE GENOMIC DNA]</scope>
    <source>
        <strain evidence="8 9">CBS 1879</strain>
    </source>
</reference>
<dbReference type="Pfam" id="PF07690">
    <property type="entry name" value="MFS_1"/>
    <property type="match status" value="1"/>
</dbReference>
<evidence type="ECO:0000256" key="4">
    <source>
        <dbReference type="ARBA" id="ARBA00022989"/>
    </source>
</evidence>
<evidence type="ECO:0000256" key="6">
    <source>
        <dbReference type="SAM" id="Phobius"/>
    </source>
</evidence>
<keyword evidence="9" id="KW-1185">Reference proteome</keyword>
<protein>
    <submittedName>
        <fullName evidence="8">Sugar transporter</fullName>
    </submittedName>
</protein>
<dbReference type="CDD" id="cd17316">
    <property type="entry name" value="MFS_SV2_like"/>
    <property type="match status" value="1"/>
</dbReference>
<gene>
    <name evidence="8" type="ORF">Malapachy_3605</name>
</gene>
<dbReference type="GO" id="GO:0022857">
    <property type="term" value="F:transmembrane transporter activity"/>
    <property type="evidence" value="ECO:0007669"/>
    <property type="project" value="InterPro"/>
</dbReference>
<feature type="transmembrane region" description="Helical" evidence="6">
    <location>
        <begin position="297"/>
        <end position="315"/>
    </location>
</feature>
<feature type="transmembrane region" description="Helical" evidence="6">
    <location>
        <begin position="386"/>
        <end position="405"/>
    </location>
</feature>
<feature type="transmembrane region" description="Helical" evidence="6">
    <location>
        <begin position="144"/>
        <end position="167"/>
    </location>
</feature>
<sequence length="451" mass="48389">MTPALGRRGAWGNARGYHVRLWVLCGLGWAADNMWLQGVAMSLPSLQATWHIPDARIGLMTASMFTGMMIGALGWGVWADQQGRHGVYRSTLLVAAFGGLGLSMAPTYLMACFFSIVLGTGIGGSMPIDGTLLLESLPHALHHWLTGLSVCFALGSVICAGLAYTILPACNDASCAQAWRHLVLVLSGLTLAAAIARRWGSTTYESPRFLAAQGRWDDMALVLEATSTLDEDEAWIHDEPDPAPWREQVGHLVSRPCRRTTYMVWLLWANMSLGFTMFNALYPLLLQRKQADVSHDVLWYAVSSVPASLCAAAWLRTGATYAMPCMLGATSLSLLLFACARSSLAIRIAGISVSFTANTAYAILYGTTPEMFPTQVRGTACAIASALGRAAGILAPVLASALLPGDDMAPVYMKRGATSGSSDKRRELGVLGDSNHRFSCKRAALVALPFQ</sequence>
<evidence type="ECO:0000256" key="5">
    <source>
        <dbReference type="ARBA" id="ARBA00023136"/>
    </source>
</evidence>
<dbReference type="SUPFAM" id="SSF103473">
    <property type="entry name" value="MFS general substrate transporter"/>
    <property type="match status" value="1"/>
</dbReference>
<dbReference type="OrthoDB" id="4139357at2759"/>
<evidence type="ECO:0000256" key="3">
    <source>
        <dbReference type="ARBA" id="ARBA00022692"/>
    </source>
</evidence>
<evidence type="ECO:0000256" key="2">
    <source>
        <dbReference type="ARBA" id="ARBA00022448"/>
    </source>
</evidence>
<dbReference type="PANTHER" id="PTHR23511">
    <property type="entry name" value="SYNAPTIC VESICLE GLYCOPROTEIN 2"/>
    <property type="match status" value="1"/>
</dbReference>
<dbReference type="Gene3D" id="1.20.1250.20">
    <property type="entry name" value="MFS general substrate transporter like domains"/>
    <property type="match status" value="1"/>
</dbReference>
<dbReference type="EMBL" id="LGAV01000001">
    <property type="protein sequence ID" value="KOS16296.1"/>
    <property type="molecule type" value="Genomic_DNA"/>
</dbReference>
<dbReference type="PANTHER" id="PTHR23511:SF5">
    <property type="entry name" value="MAJOR FACILITATOR-TYPE TRANSPORTER HXNZ-RELATED"/>
    <property type="match status" value="1"/>
</dbReference>
<evidence type="ECO:0000256" key="1">
    <source>
        <dbReference type="ARBA" id="ARBA00004141"/>
    </source>
</evidence>
<dbReference type="AlphaFoldDB" id="A0A0M8MNX4"/>
<keyword evidence="3 6" id="KW-0812">Transmembrane</keyword>
<dbReference type="InterPro" id="IPR020846">
    <property type="entry name" value="MFS_dom"/>
</dbReference>
<keyword evidence="4 6" id="KW-1133">Transmembrane helix</keyword>
<dbReference type="VEuPathDB" id="FungiDB:Malapachy_3605"/>
<dbReference type="PROSITE" id="PS50850">
    <property type="entry name" value="MFS"/>
    <property type="match status" value="1"/>
</dbReference>
<comment type="subcellular location">
    <subcellularLocation>
        <location evidence="1">Membrane</location>
        <topology evidence="1">Multi-pass membrane protein</topology>
    </subcellularLocation>
</comment>
<name>A0A0M8MNX4_9BASI</name>
<feature type="domain" description="Major facilitator superfamily (MFS) profile" evidence="7">
    <location>
        <begin position="21"/>
        <end position="451"/>
    </location>
</feature>
<keyword evidence="2" id="KW-0813">Transport</keyword>
<feature type="transmembrane region" description="Helical" evidence="6">
    <location>
        <begin position="262"/>
        <end position="285"/>
    </location>
</feature>
<keyword evidence="5 6" id="KW-0472">Membrane</keyword>
<dbReference type="InterPro" id="IPR036259">
    <property type="entry name" value="MFS_trans_sf"/>
</dbReference>
<feature type="transmembrane region" description="Helical" evidence="6">
    <location>
        <begin position="21"/>
        <end position="43"/>
    </location>
</feature>
<accession>A0A0M8MNX4</accession>
<dbReference type="GeneID" id="28729946"/>
<proteinExistence type="predicted"/>
<feature type="transmembrane region" description="Helical" evidence="6">
    <location>
        <begin position="55"/>
        <end position="79"/>
    </location>
</feature>
<organism evidence="8 9">
    <name type="scientific">Malassezia pachydermatis</name>
    <dbReference type="NCBI Taxonomy" id="77020"/>
    <lineage>
        <taxon>Eukaryota</taxon>
        <taxon>Fungi</taxon>
        <taxon>Dikarya</taxon>
        <taxon>Basidiomycota</taxon>
        <taxon>Ustilaginomycotina</taxon>
        <taxon>Malasseziomycetes</taxon>
        <taxon>Malasseziales</taxon>
        <taxon>Malasseziaceae</taxon>
        <taxon>Malassezia</taxon>
    </lineage>
</organism>